<dbReference type="GO" id="GO:0006366">
    <property type="term" value="P:transcription by RNA polymerase II"/>
    <property type="evidence" value="ECO:0007669"/>
    <property type="project" value="InterPro"/>
</dbReference>
<evidence type="ECO:0008006" key="10">
    <source>
        <dbReference type="Google" id="ProtNLM"/>
    </source>
</evidence>
<protein>
    <recommendedName>
        <fullName evidence="10">RNA polymerase II-associated protein 1</fullName>
    </recommendedName>
</protein>
<reference evidence="8 9" key="1">
    <citation type="submission" date="2023-11" db="EMBL/GenBank/DDBJ databases">
        <authorList>
            <person name="Okamura Y."/>
        </authorList>
    </citation>
    <scope>NUCLEOTIDE SEQUENCE [LARGE SCALE GENOMIC DNA]</scope>
</reference>
<organism evidence="8 9">
    <name type="scientific">Leptosia nina</name>
    <dbReference type="NCBI Taxonomy" id="320188"/>
    <lineage>
        <taxon>Eukaryota</taxon>
        <taxon>Metazoa</taxon>
        <taxon>Ecdysozoa</taxon>
        <taxon>Arthropoda</taxon>
        <taxon>Hexapoda</taxon>
        <taxon>Insecta</taxon>
        <taxon>Pterygota</taxon>
        <taxon>Neoptera</taxon>
        <taxon>Endopterygota</taxon>
        <taxon>Lepidoptera</taxon>
        <taxon>Glossata</taxon>
        <taxon>Ditrysia</taxon>
        <taxon>Papilionoidea</taxon>
        <taxon>Pieridae</taxon>
        <taxon>Pierinae</taxon>
        <taxon>Leptosia</taxon>
    </lineage>
</organism>
<dbReference type="InterPro" id="IPR013930">
    <property type="entry name" value="RPAP1_N"/>
</dbReference>
<evidence type="ECO:0000313" key="8">
    <source>
        <dbReference type="EMBL" id="CAK1552392.1"/>
    </source>
</evidence>
<dbReference type="InterPro" id="IPR057989">
    <property type="entry name" value="TPR_RPAP1/MINIYO-like"/>
</dbReference>
<evidence type="ECO:0000313" key="9">
    <source>
        <dbReference type="Proteomes" id="UP001497472"/>
    </source>
</evidence>
<feature type="domain" description="RPAP1/MINIYO-like TPR repeats" evidence="7">
    <location>
        <begin position="968"/>
        <end position="1193"/>
    </location>
</feature>
<feature type="domain" description="RPAP1 N-terminal" evidence="6">
    <location>
        <begin position="201"/>
        <end position="245"/>
    </location>
</feature>
<dbReference type="Pfam" id="PF08621">
    <property type="entry name" value="RPAP1_N"/>
    <property type="match status" value="1"/>
</dbReference>
<dbReference type="Proteomes" id="UP001497472">
    <property type="component" value="Unassembled WGS sequence"/>
</dbReference>
<keyword evidence="4" id="KW-0539">Nucleus</keyword>
<dbReference type="Pfam" id="PF25766">
    <property type="entry name" value="TPR_RPAP1"/>
    <property type="match status" value="1"/>
</dbReference>
<comment type="subcellular location">
    <subcellularLocation>
        <location evidence="1">Nucleus</location>
    </subcellularLocation>
</comment>
<evidence type="ECO:0000256" key="1">
    <source>
        <dbReference type="ARBA" id="ARBA00004123"/>
    </source>
</evidence>
<evidence type="ECO:0000259" key="6">
    <source>
        <dbReference type="Pfam" id="PF08621"/>
    </source>
</evidence>
<dbReference type="InterPro" id="IPR013929">
    <property type="entry name" value="RPAP1_C"/>
</dbReference>
<dbReference type="Pfam" id="PF08620">
    <property type="entry name" value="RPAP1_C"/>
    <property type="match status" value="1"/>
</dbReference>
<evidence type="ECO:0000259" key="7">
    <source>
        <dbReference type="Pfam" id="PF25766"/>
    </source>
</evidence>
<feature type="domain" description="RPAP1 C-terminal" evidence="5">
    <location>
        <begin position="322"/>
        <end position="387"/>
    </location>
</feature>
<evidence type="ECO:0000256" key="3">
    <source>
        <dbReference type="ARBA" id="ARBA00023163"/>
    </source>
</evidence>
<comment type="similarity">
    <text evidence="2">Belongs to the RPAP1 family.</text>
</comment>
<proteinExistence type="inferred from homology"/>
<comment type="caution">
    <text evidence="8">The sequence shown here is derived from an EMBL/GenBank/DDBJ whole genome shotgun (WGS) entry which is preliminary data.</text>
</comment>
<sequence length="1196" mass="137516">MIKRPKPGESEEDILRMQEDYLKNKSINKEFQPSAQVVNLRRTEHQTIKRSKASPSVVRKPSKYALSKGLRNTSEKLVQNDDSAPSLVGEVLEKNTDETQDHVEEPDNDKVYFPRTIPSVIGEIIEKNLDIEVNLELKPLPSQGFPLITKRDPALGLSAKYIVSHETLMDIDVTSSNLTSKQKDLNLPKQSFLLTHKDADTIHDENVKILSNMSEREILEEKKKLLYSLDPKLIEYMQTKRKKTEIEMEKLHKVEIEREPIDYEESTPDLSETTDTDSLWENDVLSHPNINKWLHFNHLETDKLQWIKGINKSKAKSDEPYEARFDFSGYLLPYSLEYNEKTKPLFHHGEEPHRPGYSLTEIIELSRSAVAQQRVVALNIIAGILEHFSVGTYKNIIDIPITKLFFLIRMSMDENKVMILEPALRAMRNLLYNRIDEASLDALIGFKEGTILPCLENDKSEIEELESKETELKDFHLAEIDIIATLMRTDILQRLYYILERIKPSFNCVQYSLQIMIRLARDSIETASTIIQMDHLMNTITKHFIPSSSVNFLFDPSILYNGRPILAALKLIRVLSLTSYEVAEKLVSKYSILKPVSDYVSSGVDSAYGLRLQIEAYCILSNLLHFNLGLENVISLYPVISTTLHRHVQGTDIFVNSSVLSTTHAAVVLQLVDCLINSQENSFKEQIYPLLREGMQKWLGQLAQMQAYTCGHLRTICSILNCFTSVIIHENISLDALNAALLNLCKSEGFKVMMNNLRNSSNLLSGIEDTAVHRVKNLMSLGTCVIDTPQKVLPTLNVASPIPVLASLYELLYFTKDKDMSVLFLKHTLSYLKHFCNTELCLINNWFTRMEMDFLIDVLKLAIASDVSESYKDLVYMVANKLCFILKMDKQSELEFLFCNIIFNKEWFSAQRLFNLVTLSDGHTFLSHIDDISLCYSKVINIKCEGAKSNLTSYKKWKEPILPRDWIYIPILTLYSKSQETPAASVAGVHATKVEQQKAKDKEIIIRCSLEWILFNELCFSDILNDIAITDRFCRIMCVYLCDTSLFLDANIKNLLSKCTEILFKRGTQFDFDKPLEGLHNFQDFYTQFLEQFQSVSYGDPNFAACVLVPLAQRHNVKWRKHVWSEYAGCLRALDCPEALLCYELKDYFYPEETDESLLKSYHRALTNNLIRPNTIAYKIAQHHFECYKRRQSVIT</sequence>
<dbReference type="PANTHER" id="PTHR21483:SF18">
    <property type="entry name" value="RNA POLYMERASE II-ASSOCIATED PROTEIN 1"/>
    <property type="match status" value="1"/>
</dbReference>
<evidence type="ECO:0000259" key="5">
    <source>
        <dbReference type="Pfam" id="PF08620"/>
    </source>
</evidence>
<gene>
    <name evidence="8" type="ORF">LNINA_LOCUS11438</name>
</gene>
<accession>A0AAV1JW60</accession>
<keyword evidence="9" id="KW-1185">Reference proteome</keyword>
<evidence type="ECO:0000256" key="4">
    <source>
        <dbReference type="ARBA" id="ARBA00023242"/>
    </source>
</evidence>
<dbReference type="PANTHER" id="PTHR21483">
    <property type="entry name" value="RNA POLYMERASE II-ASSOCIATED PROTEIN 1"/>
    <property type="match status" value="1"/>
</dbReference>
<name>A0AAV1JW60_9NEOP</name>
<dbReference type="AlphaFoldDB" id="A0AAV1JW60"/>
<evidence type="ECO:0000256" key="2">
    <source>
        <dbReference type="ARBA" id="ARBA00009953"/>
    </source>
</evidence>
<dbReference type="InterPro" id="IPR039913">
    <property type="entry name" value="RPAP1/Rba50"/>
</dbReference>
<keyword evidence="3" id="KW-0804">Transcription</keyword>
<dbReference type="EMBL" id="CAVLEF010000144">
    <property type="protein sequence ID" value="CAK1552392.1"/>
    <property type="molecule type" value="Genomic_DNA"/>
</dbReference>